<dbReference type="EMBL" id="JACGQI010000036">
    <property type="protein sequence ID" value="MBF2231300.1"/>
    <property type="molecule type" value="Genomic_DNA"/>
</dbReference>
<dbReference type="AlphaFoldDB" id="A0A509LXQ6"/>
<proteinExistence type="predicted"/>
<dbReference type="Proteomes" id="UP000648077">
    <property type="component" value="Unassembled WGS sequence"/>
</dbReference>
<comment type="caution">
    <text evidence="2">The sequence shown here is derived from an EMBL/GenBank/DDBJ whole genome shotgun (WGS) entry which is preliminary data.</text>
</comment>
<dbReference type="Pfam" id="PF13443">
    <property type="entry name" value="HTH_26"/>
    <property type="match status" value="1"/>
</dbReference>
<protein>
    <recommendedName>
        <fullName evidence="1">HTH cro/C1-type domain-containing protein</fullName>
    </recommendedName>
</protein>
<accession>A0A509LXQ6</accession>
<sequence>MNQFNHIYTVIEKLLNNNEISNYKIKKDTGISYGGISELRNGKRKVKNLTLETAEKLYNYQVELEQSDEK</sequence>
<dbReference type="Gene3D" id="1.10.260.40">
    <property type="entry name" value="lambda repressor-like DNA-binding domains"/>
    <property type="match status" value="1"/>
</dbReference>
<evidence type="ECO:0000313" key="3">
    <source>
        <dbReference type="Proteomes" id="UP000648077"/>
    </source>
</evidence>
<evidence type="ECO:0000313" key="2">
    <source>
        <dbReference type="EMBL" id="MBF2231300.1"/>
    </source>
</evidence>
<feature type="domain" description="HTH cro/C1-type" evidence="1">
    <location>
        <begin position="11"/>
        <end position="57"/>
    </location>
</feature>
<name>A0A509LXQ6_STAEP</name>
<organism evidence="2 3">
    <name type="scientific">Staphylococcus epidermidis</name>
    <dbReference type="NCBI Taxonomy" id="1282"/>
    <lineage>
        <taxon>Bacteria</taxon>
        <taxon>Bacillati</taxon>
        <taxon>Bacillota</taxon>
        <taxon>Bacilli</taxon>
        <taxon>Bacillales</taxon>
        <taxon>Staphylococcaceae</taxon>
        <taxon>Staphylococcus</taxon>
    </lineage>
</organism>
<dbReference type="InterPro" id="IPR010982">
    <property type="entry name" value="Lambda_DNA-bd_dom_sf"/>
</dbReference>
<gene>
    <name evidence="2" type="ORF">H3963_12935</name>
</gene>
<dbReference type="GO" id="GO:0003677">
    <property type="term" value="F:DNA binding"/>
    <property type="evidence" value="ECO:0007669"/>
    <property type="project" value="InterPro"/>
</dbReference>
<reference evidence="2" key="1">
    <citation type="submission" date="2020-08" db="EMBL/GenBank/DDBJ databases">
        <title>Changes in the skin microbiome associated with squamous cell carcinoma in transplant recipients.</title>
        <authorList>
            <person name="Zaugg J."/>
            <person name="Krueger A."/>
            <person name="Lachner N."/>
        </authorList>
    </citation>
    <scope>NUCLEOTIDE SEQUENCE</scope>
    <source>
        <strain evidence="2">R5988</strain>
    </source>
</reference>
<dbReference type="OrthoDB" id="2406308at2"/>
<dbReference type="InterPro" id="IPR001387">
    <property type="entry name" value="Cro/C1-type_HTH"/>
</dbReference>
<dbReference type="RefSeq" id="WP_002457563.1">
    <property type="nucleotide sequence ID" value="NZ_CAJUWJ010000202.1"/>
</dbReference>
<evidence type="ECO:0000259" key="1">
    <source>
        <dbReference type="Pfam" id="PF13443"/>
    </source>
</evidence>
<dbReference type="SUPFAM" id="SSF47413">
    <property type="entry name" value="lambda repressor-like DNA-binding domains"/>
    <property type="match status" value="1"/>
</dbReference>